<dbReference type="Proteomes" id="UP001629059">
    <property type="component" value="Unassembled WGS sequence"/>
</dbReference>
<organism evidence="1 2">
    <name type="scientific">Flavobacterium rhizophilum</name>
    <dbReference type="NCBI Taxonomy" id="3163296"/>
    <lineage>
        <taxon>Bacteria</taxon>
        <taxon>Pseudomonadati</taxon>
        <taxon>Bacteroidota</taxon>
        <taxon>Flavobacteriia</taxon>
        <taxon>Flavobacteriales</taxon>
        <taxon>Flavobacteriaceae</taxon>
        <taxon>Flavobacterium</taxon>
    </lineage>
</organism>
<accession>A0ABW8YAS1</accession>
<name>A0ABW8YAS1_9FLAO</name>
<protein>
    <recommendedName>
        <fullName evidence="3">RES domain-containing protein</fullName>
    </recommendedName>
</protein>
<evidence type="ECO:0000313" key="2">
    <source>
        <dbReference type="Proteomes" id="UP001629059"/>
    </source>
</evidence>
<keyword evidence="2" id="KW-1185">Reference proteome</keyword>
<gene>
    <name evidence="1" type="ORF">ABS768_06350</name>
</gene>
<evidence type="ECO:0008006" key="3">
    <source>
        <dbReference type="Google" id="ProtNLM"/>
    </source>
</evidence>
<proteinExistence type="predicted"/>
<dbReference type="EMBL" id="JBELQB010000004">
    <property type="protein sequence ID" value="MFL9837113.1"/>
    <property type="molecule type" value="Genomic_DNA"/>
</dbReference>
<evidence type="ECO:0000313" key="1">
    <source>
        <dbReference type="EMBL" id="MFL9837113.1"/>
    </source>
</evidence>
<dbReference type="RefSeq" id="WP_408074131.1">
    <property type="nucleotide sequence ID" value="NZ_JBELQB010000004.1"/>
</dbReference>
<reference evidence="1 2" key="1">
    <citation type="submission" date="2024-06" db="EMBL/GenBank/DDBJ databases">
        <authorList>
            <person name="Kaempfer P."/>
            <person name="Viver T."/>
        </authorList>
    </citation>
    <scope>NUCLEOTIDE SEQUENCE [LARGE SCALE GENOMIC DNA]</scope>
    <source>
        <strain evidence="1 2">ST-75</strain>
    </source>
</reference>
<sequence length="150" mass="17011">MLDKLARLLIELDKRKEKDFNGLGLIVYRDLNKLPISDFHEDSSLYLPRKGFEEVVENLILLSSSKSPYHDGFHLLSKELTLTGVSKYFATPIVNGLNIKNNYGSRYRTALYGSFVDGVVCTAVLSKNYGPFIFDKGVEVNPYDLLKKID</sequence>
<comment type="caution">
    <text evidence="1">The sequence shown here is derived from an EMBL/GenBank/DDBJ whole genome shotgun (WGS) entry which is preliminary data.</text>
</comment>